<evidence type="ECO:0000313" key="2">
    <source>
        <dbReference type="Proteomes" id="UP000004995"/>
    </source>
</evidence>
<protein>
    <submittedName>
        <fullName evidence="1">Uncharacterized protein</fullName>
    </submittedName>
</protein>
<accession>K3Y3S1</accession>
<dbReference type="AlphaFoldDB" id="K3Y3S1"/>
<dbReference type="Proteomes" id="UP000004995">
    <property type="component" value="Unassembled WGS sequence"/>
</dbReference>
<dbReference type="Gramene" id="KQL12021">
    <property type="protein sequence ID" value="KQL12021"/>
    <property type="gene ID" value="SETIT_008859mg"/>
</dbReference>
<dbReference type="EMBL" id="AGNK02002680">
    <property type="status" value="NOT_ANNOTATED_CDS"/>
    <property type="molecule type" value="Genomic_DNA"/>
</dbReference>
<reference evidence="2" key="1">
    <citation type="journal article" date="2012" name="Nat. Biotechnol.">
        <title>Reference genome sequence of the model plant Setaria.</title>
        <authorList>
            <person name="Bennetzen J.L."/>
            <person name="Schmutz J."/>
            <person name="Wang H."/>
            <person name="Percifield R."/>
            <person name="Hawkins J."/>
            <person name="Pontaroli A.C."/>
            <person name="Estep M."/>
            <person name="Feng L."/>
            <person name="Vaughn J.N."/>
            <person name="Grimwood J."/>
            <person name="Jenkins J."/>
            <person name="Barry K."/>
            <person name="Lindquist E."/>
            <person name="Hellsten U."/>
            <person name="Deshpande S."/>
            <person name="Wang X."/>
            <person name="Wu X."/>
            <person name="Mitros T."/>
            <person name="Triplett J."/>
            <person name="Yang X."/>
            <person name="Ye C.Y."/>
            <person name="Mauro-Herrera M."/>
            <person name="Wang L."/>
            <person name="Li P."/>
            <person name="Sharma M."/>
            <person name="Sharma R."/>
            <person name="Ronald P.C."/>
            <person name="Panaud O."/>
            <person name="Kellogg E.A."/>
            <person name="Brutnell T.P."/>
            <person name="Doust A.N."/>
            <person name="Tuskan G.A."/>
            <person name="Rokhsar D."/>
            <person name="Devos K.M."/>
        </authorList>
    </citation>
    <scope>NUCLEOTIDE SEQUENCE [LARGE SCALE GENOMIC DNA]</scope>
    <source>
        <strain evidence="2">cv. Yugu1</strain>
    </source>
</reference>
<proteinExistence type="predicted"/>
<dbReference type="EnsemblPlants" id="KQL12021">
    <property type="protein sequence ID" value="KQL12021"/>
    <property type="gene ID" value="SETIT_008859mg"/>
</dbReference>
<organism evidence="1 2">
    <name type="scientific">Setaria italica</name>
    <name type="common">Foxtail millet</name>
    <name type="synonym">Panicum italicum</name>
    <dbReference type="NCBI Taxonomy" id="4555"/>
    <lineage>
        <taxon>Eukaryota</taxon>
        <taxon>Viridiplantae</taxon>
        <taxon>Streptophyta</taxon>
        <taxon>Embryophyta</taxon>
        <taxon>Tracheophyta</taxon>
        <taxon>Spermatophyta</taxon>
        <taxon>Magnoliopsida</taxon>
        <taxon>Liliopsida</taxon>
        <taxon>Poales</taxon>
        <taxon>Poaceae</taxon>
        <taxon>PACMAD clade</taxon>
        <taxon>Panicoideae</taxon>
        <taxon>Panicodae</taxon>
        <taxon>Paniceae</taxon>
        <taxon>Cenchrinae</taxon>
        <taxon>Setaria</taxon>
    </lineage>
</organism>
<dbReference type="HOGENOM" id="CLU_3360587_0_0_1"/>
<evidence type="ECO:0000313" key="1">
    <source>
        <dbReference type="EnsemblPlants" id="KQL12021"/>
    </source>
</evidence>
<reference evidence="1" key="2">
    <citation type="submission" date="2018-08" db="UniProtKB">
        <authorList>
            <consortium name="EnsemblPlants"/>
        </authorList>
    </citation>
    <scope>IDENTIFICATION</scope>
    <source>
        <strain evidence="1">Yugu1</strain>
    </source>
</reference>
<keyword evidence="2" id="KW-1185">Reference proteome</keyword>
<dbReference type="InParanoid" id="K3Y3S1"/>
<sequence length="36" mass="4235">MRMQQLQAMMETADWRRRSWGRISRRGCCSPPPSPA</sequence>
<name>K3Y3S1_SETIT</name>